<protein>
    <submittedName>
        <fullName evidence="3">LysM domain-containing protein</fullName>
    </submittedName>
</protein>
<dbReference type="EMBL" id="SHLA01000001">
    <property type="protein sequence ID" value="RZU61855.1"/>
    <property type="molecule type" value="Genomic_DNA"/>
</dbReference>
<dbReference type="Pfam" id="PF01476">
    <property type="entry name" value="LysM"/>
    <property type="match status" value="1"/>
</dbReference>
<dbReference type="InterPro" id="IPR036779">
    <property type="entry name" value="LysM_dom_sf"/>
</dbReference>
<proteinExistence type="predicted"/>
<keyword evidence="4" id="KW-1185">Reference proteome</keyword>
<dbReference type="InterPro" id="IPR018392">
    <property type="entry name" value="LysM"/>
</dbReference>
<feature type="signal peptide" evidence="1">
    <location>
        <begin position="1"/>
        <end position="20"/>
    </location>
</feature>
<dbReference type="Gene3D" id="3.10.350.10">
    <property type="entry name" value="LysM domain"/>
    <property type="match status" value="1"/>
</dbReference>
<feature type="chain" id="PRO_5020219388" evidence="1">
    <location>
        <begin position="21"/>
        <end position="84"/>
    </location>
</feature>
<name>A0A4Q8ADV7_9MICC</name>
<evidence type="ECO:0000313" key="4">
    <source>
        <dbReference type="Proteomes" id="UP000292685"/>
    </source>
</evidence>
<accession>A0A4Q8ADV7</accession>
<dbReference type="Proteomes" id="UP000292685">
    <property type="component" value="Unassembled WGS sequence"/>
</dbReference>
<evidence type="ECO:0000256" key="1">
    <source>
        <dbReference type="SAM" id="SignalP"/>
    </source>
</evidence>
<evidence type="ECO:0000313" key="3">
    <source>
        <dbReference type="EMBL" id="RZU61855.1"/>
    </source>
</evidence>
<organism evidence="3 4">
    <name type="scientific">Zhihengliuella halotolerans</name>
    <dbReference type="NCBI Taxonomy" id="370736"/>
    <lineage>
        <taxon>Bacteria</taxon>
        <taxon>Bacillati</taxon>
        <taxon>Actinomycetota</taxon>
        <taxon>Actinomycetes</taxon>
        <taxon>Micrococcales</taxon>
        <taxon>Micrococcaceae</taxon>
        <taxon>Zhihengliuella</taxon>
    </lineage>
</organism>
<dbReference type="SUPFAM" id="SSF54106">
    <property type="entry name" value="LysM domain"/>
    <property type="match status" value="1"/>
</dbReference>
<dbReference type="AlphaFoldDB" id="A0A4Q8ADV7"/>
<comment type="caution">
    <text evidence="3">The sequence shown here is derived from an EMBL/GenBank/DDBJ whole genome shotgun (WGS) entry which is preliminary data.</text>
</comment>
<reference evidence="3 4" key="1">
    <citation type="submission" date="2019-02" db="EMBL/GenBank/DDBJ databases">
        <title>Sequencing the genomes of 1000 actinobacteria strains.</title>
        <authorList>
            <person name="Klenk H.-P."/>
        </authorList>
    </citation>
    <scope>NUCLEOTIDE SEQUENCE [LARGE SCALE GENOMIC DNA]</scope>
    <source>
        <strain evidence="3 4">DSM 17364</strain>
    </source>
</reference>
<dbReference type="SMART" id="SM00257">
    <property type="entry name" value="LysM"/>
    <property type="match status" value="1"/>
</dbReference>
<evidence type="ECO:0000259" key="2">
    <source>
        <dbReference type="SMART" id="SM00257"/>
    </source>
</evidence>
<gene>
    <name evidence="3" type="ORF">EV380_1437</name>
</gene>
<sequence length="84" mass="8648">MLGAALLVLLVGLLNSPANAAGSLEVAAPEVEAVTVLSGDSLWGLAQEFAPARDPRIVISEIVELNGLEKQVVEVGQEVFVPVG</sequence>
<keyword evidence="1" id="KW-0732">Signal</keyword>
<dbReference type="CDD" id="cd00118">
    <property type="entry name" value="LysM"/>
    <property type="match status" value="1"/>
</dbReference>
<feature type="domain" description="LysM" evidence="2">
    <location>
        <begin position="33"/>
        <end position="82"/>
    </location>
</feature>